<dbReference type="Gene3D" id="3.40.47.10">
    <property type="match status" value="1"/>
</dbReference>
<evidence type="ECO:0000256" key="8">
    <source>
        <dbReference type="ARBA" id="ARBA00023315"/>
    </source>
</evidence>
<feature type="non-terminal residue" evidence="12">
    <location>
        <position position="1"/>
    </location>
</feature>
<evidence type="ECO:0000259" key="11">
    <source>
        <dbReference type="PROSITE" id="PS52004"/>
    </source>
</evidence>
<dbReference type="PROSITE" id="PS52004">
    <property type="entry name" value="KS3_2"/>
    <property type="match status" value="1"/>
</dbReference>
<dbReference type="AlphaFoldDB" id="A0A2Z7A941"/>
<dbReference type="EMBL" id="KV020099">
    <property type="protein sequence ID" value="KZV15422.1"/>
    <property type="molecule type" value="Genomic_DNA"/>
</dbReference>
<evidence type="ECO:0000313" key="12">
    <source>
        <dbReference type="EMBL" id="KZV15422.1"/>
    </source>
</evidence>
<dbReference type="InterPro" id="IPR014030">
    <property type="entry name" value="Ketoacyl_synth_N"/>
</dbReference>
<dbReference type="InterPro" id="IPR016039">
    <property type="entry name" value="Thiolase-like"/>
</dbReference>
<keyword evidence="13" id="KW-1185">Reference proteome</keyword>
<evidence type="ECO:0000256" key="3">
    <source>
        <dbReference type="ARBA" id="ARBA00022516"/>
    </source>
</evidence>
<comment type="similarity">
    <text evidence="1">Belongs to the thiolase-like superfamily. Beta-ketoacyl-ACP synthases family.</text>
</comment>
<evidence type="ECO:0000256" key="5">
    <source>
        <dbReference type="ARBA" id="ARBA00022832"/>
    </source>
</evidence>
<dbReference type="PANTHER" id="PTHR11712">
    <property type="entry name" value="POLYKETIDE SYNTHASE-RELATED"/>
    <property type="match status" value="1"/>
</dbReference>
<dbReference type="PANTHER" id="PTHR11712:SF336">
    <property type="entry name" value="3-OXOACYL-[ACYL-CARRIER-PROTEIN] SYNTHASE, MITOCHONDRIAL"/>
    <property type="match status" value="1"/>
</dbReference>
<dbReference type="OrthoDB" id="5334845at2759"/>
<evidence type="ECO:0000256" key="6">
    <source>
        <dbReference type="ARBA" id="ARBA00023098"/>
    </source>
</evidence>
<feature type="region of interest" description="Disordered" evidence="10">
    <location>
        <begin position="1"/>
        <end position="27"/>
    </location>
</feature>
<gene>
    <name evidence="12" type="ORF">F511_16211</name>
</gene>
<evidence type="ECO:0000256" key="7">
    <source>
        <dbReference type="ARBA" id="ARBA00023160"/>
    </source>
</evidence>
<reference evidence="12 13" key="1">
    <citation type="journal article" date="2015" name="Proc. Natl. Acad. Sci. U.S.A.">
        <title>The resurrection genome of Boea hygrometrica: A blueprint for survival of dehydration.</title>
        <authorList>
            <person name="Xiao L."/>
            <person name="Yang G."/>
            <person name="Zhang L."/>
            <person name="Yang X."/>
            <person name="Zhao S."/>
            <person name="Ji Z."/>
            <person name="Zhou Q."/>
            <person name="Hu M."/>
            <person name="Wang Y."/>
            <person name="Chen M."/>
            <person name="Xu Y."/>
            <person name="Jin H."/>
            <person name="Xiao X."/>
            <person name="Hu G."/>
            <person name="Bao F."/>
            <person name="Hu Y."/>
            <person name="Wan P."/>
            <person name="Li L."/>
            <person name="Deng X."/>
            <person name="Kuang T."/>
            <person name="Xiang C."/>
            <person name="Zhu J.K."/>
            <person name="Oliver M.J."/>
            <person name="He Y."/>
        </authorList>
    </citation>
    <scope>NUCLEOTIDE SEQUENCE [LARGE SCALE GENOMIC DNA]</scope>
    <source>
        <strain evidence="13">cv. XS01</strain>
    </source>
</reference>
<dbReference type="NCBIfam" id="NF005589">
    <property type="entry name" value="PRK07314.1"/>
    <property type="match status" value="1"/>
</dbReference>
<evidence type="ECO:0000256" key="1">
    <source>
        <dbReference type="ARBA" id="ARBA00008467"/>
    </source>
</evidence>
<evidence type="ECO:0000313" key="13">
    <source>
        <dbReference type="Proteomes" id="UP000250235"/>
    </source>
</evidence>
<dbReference type="InterPro" id="IPR020841">
    <property type="entry name" value="PKS_Beta-ketoAc_synthase_dom"/>
</dbReference>
<accession>A0A2Z7A941</accession>
<feature type="domain" description="Ketosynthase family 3 (KS3)" evidence="11">
    <location>
        <begin position="27"/>
        <end position="435"/>
    </location>
</feature>
<keyword evidence="4" id="KW-0808">Transferase</keyword>
<dbReference type="PIRSF" id="PIRSF000447">
    <property type="entry name" value="KAS_II"/>
    <property type="match status" value="1"/>
</dbReference>
<dbReference type="InterPro" id="IPR014031">
    <property type="entry name" value="Ketoacyl_synth_C"/>
</dbReference>
<dbReference type="NCBIfam" id="NF004970">
    <property type="entry name" value="PRK06333.1"/>
    <property type="match status" value="1"/>
</dbReference>
<protein>
    <recommendedName>
        <fullName evidence="2">beta-ketoacyl-[acyl-carrier-protein] synthase I</fullName>
        <ecNumber evidence="2">2.3.1.41</ecNumber>
    </recommendedName>
</protein>
<dbReference type="GO" id="GO:0005829">
    <property type="term" value="C:cytosol"/>
    <property type="evidence" value="ECO:0007669"/>
    <property type="project" value="TreeGrafter"/>
</dbReference>
<evidence type="ECO:0000256" key="4">
    <source>
        <dbReference type="ARBA" id="ARBA00022679"/>
    </source>
</evidence>
<keyword evidence="7" id="KW-0275">Fatty acid biosynthesis</keyword>
<dbReference type="Pfam" id="PF00109">
    <property type="entry name" value="ketoacyl-synt"/>
    <property type="match status" value="1"/>
</dbReference>
<dbReference type="GO" id="GO:0004315">
    <property type="term" value="F:3-oxoacyl-[acyl-carrier-protein] synthase activity"/>
    <property type="evidence" value="ECO:0007669"/>
    <property type="project" value="UniProtKB-EC"/>
</dbReference>
<dbReference type="SMART" id="SM00825">
    <property type="entry name" value="PKS_KS"/>
    <property type="match status" value="1"/>
</dbReference>
<dbReference type="FunFam" id="3.40.47.10:FF:000009">
    <property type="entry name" value="3-oxoacyl-[acyl-carrier-protein] synthase 2"/>
    <property type="match status" value="1"/>
</dbReference>
<dbReference type="SUPFAM" id="SSF53901">
    <property type="entry name" value="Thiolase-like"/>
    <property type="match status" value="2"/>
</dbReference>
<dbReference type="Proteomes" id="UP000250235">
    <property type="component" value="Unassembled WGS sequence"/>
</dbReference>
<dbReference type="InterPro" id="IPR000794">
    <property type="entry name" value="Beta-ketoacyl_synthase"/>
</dbReference>
<proteinExistence type="inferred from homology"/>
<dbReference type="GO" id="GO:0006633">
    <property type="term" value="P:fatty acid biosynthetic process"/>
    <property type="evidence" value="ECO:0007669"/>
    <property type="project" value="UniProtKB-KW"/>
</dbReference>
<evidence type="ECO:0000256" key="2">
    <source>
        <dbReference type="ARBA" id="ARBA00013191"/>
    </source>
</evidence>
<sequence>RRRASANDGRRPQGGAPRNTKENSMSKRRVVVTGMGIISPVGNDLATAWDNILKGVSGIVPVTHFDATAYATRIAGQVSGFDPAEWMAPKDVKKMDPFIHYGIAAGTQALRDSGLEVTEANAPRIGVAVGAGIGGLNTIEDTSIELHEKGPRRVSPFFVPSSIINMVSGHLSIMFGLKGPNIACVTACTTATHNIGLAARMIQYGDADAMIAGGAEFATTGTAMAGFCSAKAMSTRNDEPTKASRPWDKDRDGFVLSDGAGVLVLEEYEHAKARGARIYAELVGFGMSGDAYHITAPSEGGEGAARCMENALKDGGIDPSEVQYVNAHGTSTPLGDLGEVLAAKRVFGDHAYKLAMSSTKSVTGHLLGAAGGVEAIFSILAMRDQVLPPTINLDEPGEGCDLDFVPNTAREAKLDVVISNSFGFGGTNGTLAFRRV</sequence>
<keyword evidence="8" id="KW-0012">Acyltransferase</keyword>
<dbReference type="Pfam" id="PF02801">
    <property type="entry name" value="Ketoacyl-synt_C"/>
    <property type="match status" value="1"/>
</dbReference>
<evidence type="ECO:0000256" key="9">
    <source>
        <dbReference type="PIRSR" id="PIRSR000447-1"/>
    </source>
</evidence>
<name>A0A2Z7A941_9LAMI</name>
<evidence type="ECO:0000256" key="10">
    <source>
        <dbReference type="SAM" id="MobiDB-lite"/>
    </source>
</evidence>
<keyword evidence="5" id="KW-0276">Fatty acid metabolism</keyword>
<dbReference type="NCBIfam" id="TIGR03150">
    <property type="entry name" value="fabF"/>
    <property type="match status" value="1"/>
</dbReference>
<dbReference type="InterPro" id="IPR017568">
    <property type="entry name" value="3-oxoacyl-ACP_synth-2"/>
</dbReference>
<organism evidence="12 13">
    <name type="scientific">Dorcoceras hygrometricum</name>
    <dbReference type="NCBI Taxonomy" id="472368"/>
    <lineage>
        <taxon>Eukaryota</taxon>
        <taxon>Viridiplantae</taxon>
        <taxon>Streptophyta</taxon>
        <taxon>Embryophyta</taxon>
        <taxon>Tracheophyta</taxon>
        <taxon>Spermatophyta</taxon>
        <taxon>Magnoliopsida</taxon>
        <taxon>eudicotyledons</taxon>
        <taxon>Gunneridae</taxon>
        <taxon>Pentapetalae</taxon>
        <taxon>asterids</taxon>
        <taxon>lamiids</taxon>
        <taxon>Lamiales</taxon>
        <taxon>Gesneriaceae</taxon>
        <taxon>Didymocarpoideae</taxon>
        <taxon>Trichosporeae</taxon>
        <taxon>Loxocarpinae</taxon>
        <taxon>Dorcoceras</taxon>
    </lineage>
</organism>
<dbReference type="EC" id="2.3.1.41" evidence="2"/>
<keyword evidence="6" id="KW-0443">Lipid metabolism</keyword>
<keyword evidence="3" id="KW-0444">Lipid biosynthesis</keyword>
<dbReference type="CDD" id="cd00834">
    <property type="entry name" value="KAS_I_II"/>
    <property type="match status" value="1"/>
</dbReference>
<feature type="active site" description="For beta-ketoacyl synthase activity" evidence="9">
    <location>
        <position position="188"/>
    </location>
</feature>